<dbReference type="Pfam" id="PF00106">
    <property type="entry name" value="adh_short"/>
    <property type="match status" value="1"/>
</dbReference>
<evidence type="ECO:0000313" key="3">
    <source>
        <dbReference type="EMBL" id="GIF58438.1"/>
    </source>
</evidence>
<protein>
    <submittedName>
        <fullName evidence="3">Oxidoreductase</fullName>
    </submittedName>
</protein>
<evidence type="ECO:0000256" key="2">
    <source>
        <dbReference type="ARBA" id="ARBA00023002"/>
    </source>
</evidence>
<keyword evidence="2" id="KW-0560">Oxidoreductase</keyword>
<gene>
    <name evidence="3" type="ORF">Air01nite_45330</name>
</gene>
<dbReference type="CDD" id="cd05327">
    <property type="entry name" value="retinol-DH_like_SDR_c_like"/>
    <property type="match status" value="1"/>
</dbReference>
<dbReference type="Proteomes" id="UP000624325">
    <property type="component" value="Unassembled WGS sequence"/>
</dbReference>
<dbReference type="Gene3D" id="3.40.50.720">
    <property type="entry name" value="NAD(P)-binding Rossmann-like Domain"/>
    <property type="match status" value="1"/>
</dbReference>
<evidence type="ECO:0000256" key="1">
    <source>
        <dbReference type="ARBA" id="ARBA00006484"/>
    </source>
</evidence>
<sequence>MTDINVPDLTGTLAVVTGANSGIGFGLTSRLAAAGAEVVLAVRNVTKGTDAINRIRRHTPAAQLRVSSVDLADLASVRALGERMRTDGRPIDILINNAGIMTPPRRDVTRDGFELQFGSNYLGHFALTAHLLPLLRPGARVTTLSSLTARRGRIDFADLQSTRSYGPSRSYAQSKLATLLFAQELDRRSRRFGWGILSNAAHPGATVTNLQVTGPTHGGRRERLTRVVNSLSYRIPGMWQQIDTGILPALYAAVDPAAEGGAYYGPAGFAELTGGPAPARVPRAATPETAARLWAVSEELTETRFSAVVDRDHAGQAGER</sequence>
<dbReference type="InterPro" id="IPR002347">
    <property type="entry name" value="SDR_fam"/>
</dbReference>
<comment type="caution">
    <text evidence="3">The sequence shown here is derived from an EMBL/GenBank/DDBJ whole genome shotgun (WGS) entry which is preliminary data.</text>
</comment>
<dbReference type="EMBL" id="BONC01000033">
    <property type="protein sequence ID" value="GIF58438.1"/>
    <property type="molecule type" value="Genomic_DNA"/>
</dbReference>
<dbReference type="RefSeq" id="WP_203704977.1">
    <property type="nucleotide sequence ID" value="NZ_BAAALU010000002.1"/>
</dbReference>
<dbReference type="PANTHER" id="PTHR24320">
    <property type="entry name" value="RETINOL DEHYDROGENASE"/>
    <property type="match status" value="1"/>
</dbReference>
<dbReference type="PANTHER" id="PTHR24320:SF148">
    <property type="entry name" value="NAD(P)-BINDING ROSSMANN-FOLD SUPERFAMILY PROTEIN"/>
    <property type="match status" value="1"/>
</dbReference>
<reference evidence="3 4" key="1">
    <citation type="submission" date="2021-01" db="EMBL/GenBank/DDBJ databases">
        <title>Whole genome shotgun sequence of Asanoa iriomotensis NBRC 100142.</title>
        <authorList>
            <person name="Komaki H."/>
            <person name="Tamura T."/>
        </authorList>
    </citation>
    <scope>NUCLEOTIDE SEQUENCE [LARGE SCALE GENOMIC DNA]</scope>
    <source>
        <strain evidence="3 4">NBRC 100142</strain>
    </source>
</reference>
<dbReference type="SUPFAM" id="SSF51735">
    <property type="entry name" value="NAD(P)-binding Rossmann-fold domains"/>
    <property type="match status" value="1"/>
</dbReference>
<dbReference type="NCBIfam" id="NF004846">
    <property type="entry name" value="PRK06197.1"/>
    <property type="match status" value="1"/>
</dbReference>
<dbReference type="NCBIfam" id="NF004513">
    <property type="entry name" value="PRK05854.1"/>
    <property type="match status" value="1"/>
</dbReference>
<accession>A0ABQ4C6N4</accession>
<dbReference type="InterPro" id="IPR036291">
    <property type="entry name" value="NAD(P)-bd_dom_sf"/>
</dbReference>
<organism evidence="3 4">
    <name type="scientific">Asanoa iriomotensis</name>
    <dbReference type="NCBI Taxonomy" id="234613"/>
    <lineage>
        <taxon>Bacteria</taxon>
        <taxon>Bacillati</taxon>
        <taxon>Actinomycetota</taxon>
        <taxon>Actinomycetes</taxon>
        <taxon>Micromonosporales</taxon>
        <taxon>Micromonosporaceae</taxon>
        <taxon>Asanoa</taxon>
    </lineage>
</organism>
<name>A0ABQ4C6N4_9ACTN</name>
<evidence type="ECO:0000313" key="4">
    <source>
        <dbReference type="Proteomes" id="UP000624325"/>
    </source>
</evidence>
<proteinExistence type="inferred from homology"/>
<comment type="similarity">
    <text evidence="1">Belongs to the short-chain dehydrogenases/reductases (SDR) family.</text>
</comment>
<keyword evidence="4" id="KW-1185">Reference proteome</keyword>
<dbReference type="PRINTS" id="PR00081">
    <property type="entry name" value="GDHRDH"/>
</dbReference>